<accession>A0A8H5H6P9</accession>
<evidence type="ECO:0000259" key="3">
    <source>
        <dbReference type="PROSITE" id="PS51186"/>
    </source>
</evidence>
<dbReference type="InterPro" id="IPR050769">
    <property type="entry name" value="NAT_camello-type"/>
</dbReference>
<keyword evidence="5" id="KW-1185">Reference proteome</keyword>
<gene>
    <name evidence="4" type="ORF">D9615_005356</name>
</gene>
<sequence>MAELDAQIRPLKASDDKLVRFTIGKASMESLAVANRRAYVHSLTMAAWLLLSYIIIGYLDLWPTYRYGIFGYSQPIPVLAASSVPIMILIDWLNRPGFEQLVQDLLRGPDMRDIHEYYSRSPASGFYICEFGGLFVGMIALDATPEPLLDTSSPASIDAKQKSPFKEASSTAIIRHLFVDEVYRSTGIQNDLLSHALGVAFEANPVLHVVKASYSPLIPYVYRCLRDASFVLEENTHKVGIFGWQLGMMGLMRSDWEKKNE</sequence>
<feature type="transmembrane region" description="Helical" evidence="2">
    <location>
        <begin position="38"/>
        <end position="56"/>
    </location>
</feature>
<keyword evidence="2" id="KW-0812">Transmembrane</keyword>
<dbReference type="Pfam" id="PF00583">
    <property type="entry name" value="Acetyltransf_1"/>
    <property type="match status" value="1"/>
</dbReference>
<keyword evidence="2" id="KW-0472">Membrane</keyword>
<name>A0A8H5H6P9_9AGAR</name>
<keyword evidence="2" id="KW-1133">Transmembrane helix</keyword>
<comment type="caution">
    <text evidence="4">The sequence shown here is derived from an EMBL/GenBank/DDBJ whole genome shotgun (WGS) entry which is preliminary data.</text>
</comment>
<dbReference type="PANTHER" id="PTHR13947">
    <property type="entry name" value="GNAT FAMILY N-ACETYLTRANSFERASE"/>
    <property type="match status" value="1"/>
</dbReference>
<dbReference type="Proteomes" id="UP000565441">
    <property type="component" value="Unassembled WGS sequence"/>
</dbReference>
<evidence type="ECO:0000256" key="2">
    <source>
        <dbReference type="SAM" id="Phobius"/>
    </source>
</evidence>
<dbReference type="Gene3D" id="3.40.630.30">
    <property type="match status" value="1"/>
</dbReference>
<dbReference type="GO" id="GO:0008080">
    <property type="term" value="F:N-acetyltransferase activity"/>
    <property type="evidence" value="ECO:0007669"/>
    <property type="project" value="InterPro"/>
</dbReference>
<dbReference type="PROSITE" id="PS51186">
    <property type="entry name" value="GNAT"/>
    <property type="match status" value="1"/>
</dbReference>
<protein>
    <recommendedName>
        <fullName evidence="3">N-acetyltransferase domain-containing protein</fullName>
    </recommendedName>
</protein>
<evidence type="ECO:0000313" key="5">
    <source>
        <dbReference type="Proteomes" id="UP000565441"/>
    </source>
</evidence>
<dbReference type="OrthoDB" id="2564232at2759"/>
<dbReference type="InterPro" id="IPR016181">
    <property type="entry name" value="Acyl_CoA_acyltransferase"/>
</dbReference>
<dbReference type="AlphaFoldDB" id="A0A8H5H6P9"/>
<evidence type="ECO:0000256" key="1">
    <source>
        <dbReference type="ARBA" id="ARBA00022679"/>
    </source>
</evidence>
<dbReference type="InterPro" id="IPR000182">
    <property type="entry name" value="GNAT_dom"/>
</dbReference>
<dbReference type="SUPFAM" id="SSF55729">
    <property type="entry name" value="Acyl-CoA N-acyltransferases (Nat)"/>
    <property type="match status" value="1"/>
</dbReference>
<reference evidence="4 5" key="1">
    <citation type="journal article" date="2020" name="ISME J.">
        <title>Uncovering the hidden diversity of litter-decomposition mechanisms in mushroom-forming fungi.</title>
        <authorList>
            <person name="Floudas D."/>
            <person name="Bentzer J."/>
            <person name="Ahren D."/>
            <person name="Johansson T."/>
            <person name="Persson P."/>
            <person name="Tunlid A."/>
        </authorList>
    </citation>
    <scope>NUCLEOTIDE SEQUENCE [LARGE SCALE GENOMIC DNA]</scope>
    <source>
        <strain evidence="4 5">CBS 661.87</strain>
    </source>
</reference>
<evidence type="ECO:0000313" key="4">
    <source>
        <dbReference type="EMBL" id="KAF5377651.1"/>
    </source>
</evidence>
<feature type="domain" description="N-acetyltransferase" evidence="3">
    <location>
        <begin position="85"/>
        <end position="261"/>
    </location>
</feature>
<keyword evidence="1" id="KW-0808">Transferase</keyword>
<dbReference type="EMBL" id="JAACJP010000023">
    <property type="protein sequence ID" value="KAF5377651.1"/>
    <property type="molecule type" value="Genomic_DNA"/>
</dbReference>
<dbReference type="PANTHER" id="PTHR13947:SF37">
    <property type="entry name" value="LD18367P"/>
    <property type="match status" value="1"/>
</dbReference>
<organism evidence="4 5">
    <name type="scientific">Tricholomella constricta</name>
    <dbReference type="NCBI Taxonomy" id="117010"/>
    <lineage>
        <taxon>Eukaryota</taxon>
        <taxon>Fungi</taxon>
        <taxon>Dikarya</taxon>
        <taxon>Basidiomycota</taxon>
        <taxon>Agaricomycotina</taxon>
        <taxon>Agaricomycetes</taxon>
        <taxon>Agaricomycetidae</taxon>
        <taxon>Agaricales</taxon>
        <taxon>Tricholomatineae</taxon>
        <taxon>Lyophyllaceae</taxon>
        <taxon>Tricholomella</taxon>
    </lineage>
</organism>
<proteinExistence type="predicted"/>